<comment type="caution">
    <text evidence="2">The sequence shown here is derived from an EMBL/GenBank/DDBJ whole genome shotgun (WGS) entry which is preliminary data.</text>
</comment>
<feature type="region of interest" description="Disordered" evidence="1">
    <location>
        <begin position="240"/>
        <end position="274"/>
    </location>
</feature>
<sequence length="292" mass="32396">MNNKKNEVSIEYDDDATEQTLFSAKAVYIGDDTDQKFEEILQSVKSDTLQISHESDKINDDTELVKSPTNQSVAESFISSSSLDDSIKIYNVQTGEIVTCKAGDKLSEDRRDTKHDCDDNADTLDNKCEEKTDERILRECNGADDGRGGAGVRKKMSIDELDLPKVKDLARIFVPSMEPVEQQDTVKVPPRRRKGSQDNILNGDTAKSDKANKQAYMHSLTARSISKEFRDELRLSMATPLKVPGGSNELPEGIEDVIKESSRPGSPLPEPGTLKTKLAFFESLKSKFNGKS</sequence>
<dbReference type="EMBL" id="BGZK01000424">
    <property type="protein sequence ID" value="GBP42805.1"/>
    <property type="molecule type" value="Genomic_DNA"/>
</dbReference>
<dbReference type="Proteomes" id="UP000299102">
    <property type="component" value="Unassembled WGS sequence"/>
</dbReference>
<protein>
    <submittedName>
        <fullName evidence="2">Uncharacterized protein</fullName>
    </submittedName>
</protein>
<gene>
    <name evidence="2" type="ORF">EVAR_83322_1</name>
</gene>
<keyword evidence="3" id="KW-1185">Reference proteome</keyword>
<proteinExistence type="predicted"/>
<organism evidence="2 3">
    <name type="scientific">Eumeta variegata</name>
    <name type="common">Bagworm moth</name>
    <name type="synonym">Eumeta japonica</name>
    <dbReference type="NCBI Taxonomy" id="151549"/>
    <lineage>
        <taxon>Eukaryota</taxon>
        <taxon>Metazoa</taxon>
        <taxon>Ecdysozoa</taxon>
        <taxon>Arthropoda</taxon>
        <taxon>Hexapoda</taxon>
        <taxon>Insecta</taxon>
        <taxon>Pterygota</taxon>
        <taxon>Neoptera</taxon>
        <taxon>Endopterygota</taxon>
        <taxon>Lepidoptera</taxon>
        <taxon>Glossata</taxon>
        <taxon>Ditrysia</taxon>
        <taxon>Tineoidea</taxon>
        <taxon>Psychidae</taxon>
        <taxon>Oiketicinae</taxon>
        <taxon>Eumeta</taxon>
    </lineage>
</organism>
<dbReference type="AlphaFoldDB" id="A0A4C1VYB5"/>
<name>A0A4C1VYB5_EUMVA</name>
<feature type="region of interest" description="Disordered" evidence="1">
    <location>
        <begin position="180"/>
        <end position="213"/>
    </location>
</feature>
<evidence type="ECO:0000256" key="1">
    <source>
        <dbReference type="SAM" id="MobiDB-lite"/>
    </source>
</evidence>
<reference evidence="2 3" key="1">
    <citation type="journal article" date="2019" name="Commun. Biol.">
        <title>The bagworm genome reveals a unique fibroin gene that provides high tensile strength.</title>
        <authorList>
            <person name="Kono N."/>
            <person name="Nakamura H."/>
            <person name="Ohtoshi R."/>
            <person name="Tomita M."/>
            <person name="Numata K."/>
            <person name="Arakawa K."/>
        </authorList>
    </citation>
    <scope>NUCLEOTIDE SEQUENCE [LARGE SCALE GENOMIC DNA]</scope>
</reference>
<evidence type="ECO:0000313" key="3">
    <source>
        <dbReference type="Proteomes" id="UP000299102"/>
    </source>
</evidence>
<accession>A0A4C1VYB5</accession>
<dbReference type="OrthoDB" id="10072397at2759"/>
<evidence type="ECO:0000313" key="2">
    <source>
        <dbReference type="EMBL" id="GBP42805.1"/>
    </source>
</evidence>